<dbReference type="Gene3D" id="1.10.10.10">
    <property type="entry name" value="Winged helix-like DNA-binding domain superfamily/Winged helix DNA-binding domain"/>
    <property type="match status" value="1"/>
</dbReference>
<dbReference type="InterPro" id="IPR000847">
    <property type="entry name" value="LysR_HTH_N"/>
</dbReference>
<reference evidence="7" key="1">
    <citation type="journal article" date="2019" name="Int. J. Syst. Evol. Microbiol.">
        <title>The Global Catalogue of Microorganisms (GCM) 10K type strain sequencing project: providing services to taxonomists for standard genome sequencing and annotation.</title>
        <authorList>
            <consortium name="The Broad Institute Genomics Platform"/>
            <consortium name="The Broad Institute Genome Sequencing Center for Infectious Disease"/>
            <person name="Wu L."/>
            <person name="Ma J."/>
        </authorList>
    </citation>
    <scope>NUCLEOTIDE SEQUENCE [LARGE SCALE GENOMIC DNA]</scope>
    <source>
        <strain evidence="7">JCM 16548</strain>
    </source>
</reference>
<evidence type="ECO:0000256" key="1">
    <source>
        <dbReference type="ARBA" id="ARBA00009437"/>
    </source>
</evidence>
<evidence type="ECO:0000256" key="3">
    <source>
        <dbReference type="ARBA" id="ARBA00023125"/>
    </source>
</evidence>
<dbReference type="Pfam" id="PF00126">
    <property type="entry name" value="HTH_1"/>
    <property type="match status" value="1"/>
</dbReference>
<dbReference type="SUPFAM" id="SSF53850">
    <property type="entry name" value="Periplasmic binding protein-like II"/>
    <property type="match status" value="1"/>
</dbReference>
<keyword evidence="7" id="KW-1185">Reference proteome</keyword>
<gene>
    <name evidence="6" type="ORF">GCM10022204_24360</name>
</gene>
<keyword evidence="4" id="KW-0804">Transcription</keyword>
<dbReference type="PROSITE" id="PS50931">
    <property type="entry name" value="HTH_LYSR"/>
    <property type="match status" value="1"/>
</dbReference>
<comment type="caution">
    <text evidence="6">The sequence shown here is derived from an EMBL/GenBank/DDBJ whole genome shotgun (WGS) entry which is preliminary data.</text>
</comment>
<evidence type="ECO:0000256" key="4">
    <source>
        <dbReference type="ARBA" id="ARBA00023163"/>
    </source>
</evidence>
<protein>
    <submittedName>
        <fullName evidence="6">LysR family transcriptional regulator</fullName>
    </submittedName>
</protein>
<evidence type="ECO:0000259" key="5">
    <source>
        <dbReference type="PROSITE" id="PS50931"/>
    </source>
</evidence>
<dbReference type="InterPro" id="IPR036390">
    <property type="entry name" value="WH_DNA-bd_sf"/>
</dbReference>
<dbReference type="Pfam" id="PF03466">
    <property type="entry name" value="LysR_substrate"/>
    <property type="match status" value="1"/>
</dbReference>
<evidence type="ECO:0000313" key="7">
    <source>
        <dbReference type="Proteomes" id="UP001500051"/>
    </source>
</evidence>
<dbReference type="Proteomes" id="UP001500051">
    <property type="component" value="Unassembled WGS sequence"/>
</dbReference>
<feature type="domain" description="HTH lysR-type" evidence="5">
    <location>
        <begin position="13"/>
        <end position="70"/>
    </location>
</feature>
<dbReference type="PRINTS" id="PR00039">
    <property type="entry name" value="HTHLYSR"/>
</dbReference>
<proteinExistence type="inferred from homology"/>
<organism evidence="6 7">
    <name type="scientific">Microlunatus aurantiacus</name>
    <dbReference type="NCBI Taxonomy" id="446786"/>
    <lineage>
        <taxon>Bacteria</taxon>
        <taxon>Bacillati</taxon>
        <taxon>Actinomycetota</taxon>
        <taxon>Actinomycetes</taxon>
        <taxon>Propionibacteriales</taxon>
        <taxon>Propionibacteriaceae</taxon>
        <taxon>Microlunatus</taxon>
    </lineage>
</organism>
<dbReference type="EMBL" id="BAAAYX010000009">
    <property type="protein sequence ID" value="GAA3705895.1"/>
    <property type="molecule type" value="Genomic_DNA"/>
</dbReference>
<dbReference type="InterPro" id="IPR005119">
    <property type="entry name" value="LysR_subst-bd"/>
</dbReference>
<evidence type="ECO:0000256" key="2">
    <source>
        <dbReference type="ARBA" id="ARBA00023015"/>
    </source>
</evidence>
<accession>A0ABP7DNT5</accession>
<dbReference type="InterPro" id="IPR036388">
    <property type="entry name" value="WH-like_DNA-bd_sf"/>
</dbReference>
<dbReference type="Gene3D" id="3.40.190.10">
    <property type="entry name" value="Periplasmic binding protein-like II"/>
    <property type="match status" value="2"/>
</dbReference>
<keyword evidence="3" id="KW-0238">DNA-binding</keyword>
<dbReference type="PANTHER" id="PTHR30346:SF0">
    <property type="entry name" value="HCA OPERON TRANSCRIPTIONAL ACTIVATOR HCAR"/>
    <property type="match status" value="1"/>
</dbReference>
<name>A0ABP7DNT5_9ACTN</name>
<dbReference type="SUPFAM" id="SSF46785">
    <property type="entry name" value="Winged helix' DNA-binding domain"/>
    <property type="match status" value="1"/>
</dbReference>
<sequence length="294" mass="32101">MHPISQLYAVGMTDLRQLRALTAVVDEGTFTDAAIALRTSQASVSRAVADLERDLGVRLLLRTSRGARPTVLGRRVAEHARRVLAEVAIIERLAEQRSDQLRVGFAWSVFGRLTTPIQRRWQADHGAVVFVQSNTPTAGLLEGEVELAVVRRPLPDARFETSLVGAEPRCAALAVDDPLARRRRLTLADLGRRAVAIDRATGTTSTELWPTGAGPSDLREVHGMEEWLTVVAAGEAVGITSRATADQFPHPGIRYRPVLDAPPIAVWLVWWRDDPPAGAGAFRELVCRLYADGS</sequence>
<comment type="similarity">
    <text evidence="1">Belongs to the LysR transcriptional regulatory family.</text>
</comment>
<keyword evidence="2" id="KW-0805">Transcription regulation</keyword>
<evidence type="ECO:0000313" key="6">
    <source>
        <dbReference type="EMBL" id="GAA3705895.1"/>
    </source>
</evidence>
<dbReference type="PANTHER" id="PTHR30346">
    <property type="entry name" value="TRANSCRIPTIONAL DUAL REGULATOR HCAR-RELATED"/>
    <property type="match status" value="1"/>
</dbReference>